<sequence>MRVVLGVKNSSDSIDFETEQSAEEVRNIIANANVDSMIELTDNNNRKILMQKEFLSYALIGDTPKHTVGFGALN</sequence>
<name>A0A135Z868_GARVA</name>
<dbReference type="Pfam" id="PF11305">
    <property type="entry name" value="DUF3107"/>
    <property type="match status" value="1"/>
</dbReference>
<comment type="caution">
    <text evidence="1">The sequence shown here is derived from an EMBL/GenBank/DDBJ whole genome shotgun (WGS) entry which is preliminary data.</text>
</comment>
<evidence type="ECO:0008006" key="3">
    <source>
        <dbReference type="Google" id="ProtNLM"/>
    </source>
</evidence>
<dbReference type="EMBL" id="LSRC01000020">
    <property type="protein sequence ID" value="KXI17804.1"/>
    <property type="molecule type" value="Genomic_DNA"/>
</dbReference>
<dbReference type="PATRIC" id="fig|2702.101.peg.587"/>
<organism evidence="1 2">
    <name type="scientific">Gardnerella vaginalis</name>
    <dbReference type="NCBI Taxonomy" id="2702"/>
    <lineage>
        <taxon>Bacteria</taxon>
        <taxon>Bacillati</taxon>
        <taxon>Actinomycetota</taxon>
        <taxon>Actinomycetes</taxon>
        <taxon>Bifidobacteriales</taxon>
        <taxon>Bifidobacteriaceae</taxon>
        <taxon>Gardnerella</taxon>
    </lineage>
</organism>
<evidence type="ECO:0000313" key="2">
    <source>
        <dbReference type="Proteomes" id="UP000070505"/>
    </source>
</evidence>
<evidence type="ECO:0000313" key="1">
    <source>
        <dbReference type="EMBL" id="KXI17804.1"/>
    </source>
</evidence>
<proteinExistence type="predicted"/>
<dbReference type="InterPro" id="IPR021456">
    <property type="entry name" value="DUF3107"/>
</dbReference>
<dbReference type="Proteomes" id="UP000070505">
    <property type="component" value="Unassembled WGS sequence"/>
</dbReference>
<gene>
    <name evidence="1" type="ORF">HMPREF3230_00603</name>
</gene>
<dbReference type="RefSeq" id="WP_075523452.1">
    <property type="nucleotide sequence ID" value="NZ_KQ961857.1"/>
</dbReference>
<accession>A0A135Z868</accession>
<dbReference type="AlphaFoldDB" id="A0A135Z868"/>
<reference evidence="1 2" key="1">
    <citation type="submission" date="2016-02" db="EMBL/GenBank/DDBJ databases">
        <authorList>
            <person name="Wen L."/>
            <person name="He K."/>
            <person name="Yang H."/>
        </authorList>
    </citation>
    <scope>NUCLEOTIDE SEQUENCE [LARGE SCALE GENOMIC DNA]</scope>
    <source>
        <strain evidence="1 2">CMW7778B</strain>
    </source>
</reference>
<protein>
    <recommendedName>
        <fullName evidence="3">DUF3107 domain-containing protein</fullName>
    </recommendedName>
</protein>